<reference evidence="2" key="1">
    <citation type="journal article" date="2014" name="Int. J. Syst. Evol. Microbiol.">
        <title>Complete genome sequence of Corynebacterium casei LMG S-19264T (=DSM 44701T), isolated from a smear-ripened cheese.</title>
        <authorList>
            <consortium name="US DOE Joint Genome Institute (JGI-PGF)"/>
            <person name="Walter F."/>
            <person name="Albersmeier A."/>
            <person name="Kalinowski J."/>
            <person name="Ruckert C."/>
        </authorList>
    </citation>
    <scope>NUCLEOTIDE SEQUENCE</scope>
    <source>
        <strain evidence="2">CGMCC 1.15320</strain>
    </source>
</reference>
<feature type="domain" description="Resolvase/invertase-type recombinase catalytic" evidence="1">
    <location>
        <begin position="10"/>
        <end position="153"/>
    </location>
</feature>
<evidence type="ECO:0000313" key="3">
    <source>
        <dbReference type="Proteomes" id="UP000636264"/>
    </source>
</evidence>
<dbReference type="Pfam" id="PF00239">
    <property type="entry name" value="Resolvase"/>
    <property type="match status" value="1"/>
</dbReference>
<gene>
    <name evidence="2" type="ORF">GCM10011385_41430</name>
</gene>
<dbReference type="PANTHER" id="PTHR30461">
    <property type="entry name" value="DNA-INVERTASE FROM LAMBDOID PROPHAGE"/>
    <property type="match status" value="1"/>
</dbReference>
<dbReference type="EMBL" id="BMIF01000034">
    <property type="protein sequence ID" value="GGA82945.1"/>
    <property type="molecule type" value="Genomic_DNA"/>
</dbReference>
<dbReference type="GO" id="GO:0000150">
    <property type="term" value="F:DNA strand exchange activity"/>
    <property type="evidence" value="ECO:0007669"/>
    <property type="project" value="InterPro"/>
</dbReference>
<dbReference type="InterPro" id="IPR036162">
    <property type="entry name" value="Resolvase-like_N_sf"/>
</dbReference>
<dbReference type="Proteomes" id="UP000636264">
    <property type="component" value="Unassembled WGS sequence"/>
</dbReference>
<reference evidence="2" key="2">
    <citation type="submission" date="2020-09" db="EMBL/GenBank/DDBJ databases">
        <authorList>
            <person name="Sun Q."/>
            <person name="Zhou Y."/>
        </authorList>
    </citation>
    <scope>NUCLEOTIDE SEQUENCE</scope>
    <source>
        <strain evidence="2">CGMCC 1.15320</strain>
    </source>
</reference>
<evidence type="ECO:0000259" key="1">
    <source>
        <dbReference type="SMART" id="SM00857"/>
    </source>
</evidence>
<accession>A0A916S3Q7</accession>
<organism evidence="2 3">
    <name type="scientific">Nitratireductor aestuarii</name>
    <dbReference type="NCBI Taxonomy" id="1735103"/>
    <lineage>
        <taxon>Bacteria</taxon>
        <taxon>Pseudomonadati</taxon>
        <taxon>Pseudomonadota</taxon>
        <taxon>Alphaproteobacteria</taxon>
        <taxon>Hyphomicrobiales</taxon>
        <taxon>Phyllobacteriaceae</taxon>
        <taxon>Nitratireductor</taxon>
    </lineage>
</organism>
<dbReference type="RefSeq" id="WP_188723001.1">
    <property type="nucleotide sequence ID" value="NZ_BMIF01000034.1"/>
</dbReference>
<dbReference type="AlphaFoldDB" id="A0A916S3Q7"/>
<keyword evidence="3" id="KW-1185">Reference proteome</keyword>
<proteinExistence type="predicted"/>
<dbReference type="PANTHER" id="PTHR30461:SF23">
    <property type="entry name" value="DNA RECOMBINASE-RELATED"/>
    <property type="match status" value="1"/>
</dbReference>
<evidence type="ECO:0000313" key="2">
    <source>
        <dbReference type="EMBL" id="GGA82945.1"/>
    </source>
</evidence>
<protein>
    <submittedName>
        <fullName evidence="2">Resolvase</fullName>
    </submittedName>
</protein>
<name>A0A916S3Q7_9HYPH</name>
<dbReference type="Gene3D" id="3.40.50.1390">
    <property type="entry name" value="Resolvase, N-terminal catalytic domain"/>
    <property type="match status" value="1"/>
</dbReference>
<dbReference type="SUPFAM" id="SSF53041">
    <property type="entry name" value="Resolvase-like"/>
    <property type="match status" value="1"/>
</dbReference>
<sequence length="253" mass="28449">MAKSRERLPAILYRRVSTERQGRTGIGLPAQTVAVKAYAEQEGYTIIAEYQDVCTGKGEESAYERSGLQAAIAEAACKKVPILVYDFDRFSRHTSSAEEIVQTTNVIVISTRTGERGSPSTIASRVAYAQEVGERISINTKNGMARSKDEGAVFGNPNISEAQKRGVEARQLQARKRVEVIETVLQEFPEKLTHQELADILNQRNIPTAFGKLWTAKSIRRPRRDAERLLQEKAKAQKQEDEHYKNHPLYGRF</sequence>
<dbReference type="GO" id="GO:0003677">
    <property type="term" value="F:DNA binding"/>
    <property type="evidence" value="ECO:0007669"/>
    <property type="project" value="InterPro"/>
</dbReference>
<dbReference type="InterPro" id="IPR006119">
    <property type="entry name" value="Resolv_N"/>
</dbReference>
<dbReference type="SMART" id="SM00857">
    <property type="entry name" value="Resolvase"/>
    <property type="match status" value="1"/>
</dbReference>
<dbReference type="InterPro" id="IPR050639">
    <property type="entry name" value="SSR_resolvase"/>
</dbReference>
<comment type="caution">
    <text evidence="2">The sequence shown here is derived from an EMBL/GenBank/DDBJ whole genome shotgun (WGS) entry which is preliminary data.</text>
</comment>
<dbReference type="CDD" id="cd00338">
    <property type="entry name" value="Ser_Recombinase"/>
    <property type="match status" value="1"/>
</dbReference>